<gene>
    <name evidence="5" type="ORF">N7517_000261</name>
</gene>
<protein>
    <submittedName>
        <fullName evidence="5">Cell wall beta-glucan synthesis</fullName>
    </submittedName>
</protein>
<dbReference type="AlphaFoldDB" id="A0A9W9SQN4"/>
<evidence type="ECO:0000259" key="4">
    <source>
        <dbReference type="Pfam" id="PF10342"/>
    </source>
</evidence>
<feature type="domain" description="Yeast cell wall synthesis Kre9/Knh1-like N-terminal" evidence="4">
    <location>
        <begin position="27"/>
        <end position="120"/>
    </location>
</feature>
<dbReference type="EMBL" id="JAPZBT010000001">
    <property type="protein sequence ID" value="KAJ5382350.1"/>
    <property type="molecule type" value="Genomic_DNA"/>
</dbReference>
<keyword evidence="1 3" id="KW-0732">Signal</keyword>
<comment type="caution">
    <text evidence="5">The sequence shown here is derived from an EMBL/GenBank/DDBJ whole genome shotgun (WGS) entry which is preliminary data.</text>
</comment>
<evidence type="ECO:0000313" key="5">
    <source>
        <dbReference type="EMBL" id="KAJ5382350.1"/>
    </source>
</evidence>
<feature type="region of interest" description="Disordered" evidence="2">
    <location>
        <begin position="125"/>
        <end position="159"/>
    </location>
</feature>
<feature type="chain" id="PRO_5040888703" evidence="3">
    <location>
        <begin position="17"/>
        <end position="181"/>
    </location>
</feature>
<reference evidence="5" key="2">
    <citation type="journal article" date="2023" name="IMA Fungus">
        <title>Comparative genomic study of the Penicillium genus elucidates a diverse pangenome and 15 lateral gene transfer events.</title>
        <authorList>
            <person name="Petersen C."/>
            <person name="Sorensen T."/>
            <person name="Nielsen M.R."/>
            <person name="Sondergaard T.E."/>
            <person name="Sorensen J.L."/>
            <person name="Fitzpatrick D.A."/>
            <person name="Frisvad J.C."/>
            <person name="Nielsen K.L."/>
        </authorList>
    </citation>
    <scope>NUCLEOTIDE SEQUENCE</scope>
    <source>
        <strain evidence="5">IBT 3081</strain>
    </source>
</reference>
<feature type="signal peptide" evidence="3">
    <location>
        <begin position="1"/>
        <end position="16"/>
    </location>
</feature>
<dbReference type="RefSeq" id="XP_056582126.1">
    <property type="nucleotide sequence ID" value="XM_056717991.1"/>
</dbReference>
<sequence>MRFNYTILAFFGTAISLDVTFSPLNRPASGETIRAGSVFMIEWSKIKDVSGRIDISLHNGELADGASYDGRVEDISTERESTGKFEWHVNSTLPAGDQYYIQIDYLDEIKYAILSKSSDFKIQASNGSTHTTSSSTTQMPTGSSTISSSGTATSTSNSGVTTHISPPFVFVGAAFVGMLAF</sequence>
<evidence type="ECO:0000256" key="3">
    <source>
        <dbReference type="SAM" id="SignalP"/>
    </source>
</evidence>
<dbReference type="Pfam" id="PF10342">
    <property type="entry name" value="Kre9_KNH"/>
    <property type="match status" value="1"/>
</dbReference>
<accession>A0A9W9SQN4</accession>
<evidence type="ECO:0000313" key="6">
    <source>
        <dbReference type="Proteomes" id="UP001147752"/>
    </source>
</evidence>
<evidence type="ECO:0000256" key="1">
    <source>
        <dbReference type="ARBA" id="ARBA00022729"/>
    </source>
</evidence>
<dbReference type="Proteomes" id="UP001147752">
    <property type="component" value="Unassembled WGS sequence"/>
</dbReference>
<reference evidence="5" key="1">
    <citation type="submission" date="2022-12" db="EMBL/GenBank/DDBJ databases">
        <authorList>
            <person name="Petersen C."/>
        </authorList>
    </citation>
    <scope>NUCLEOTIDE SEQUENCE</scope>
    <source>
        <strain evidence="5">IBT 3081</strain>
    </source>
</reference>
<name>A0A9W9SQN4_9EURO</name>
<organism evidence="5 6">
    <name type="scientific">Penicillium concentricum</name>
    <dbReference type="NCBI Taxonomy" id="293559"/>
    <lineage>
        <taxon>Eukaryota</taxon>
        <taxon>Fungi</taxon>
        <taxon>Dikarya</taxon>
        <taxon>Ascomycota</taxon>
        <taxon>Pezizomycotina</taxon>
        <taxon>Eurotiomycetes</taxon>
        <taxon>Eurotiomycetidae</taxon>
        <taxon>Eurotiales</taxon>
        <taxon>Aspergillaceae</taxon>
        <taxon>Penicillium</taxon>
    </lineage>
</organism>
<evidence type="ECO:0000256" key="2">
    <source>
        <dbReference type="SAM" id="MobiDB-lite"/>
    </source>
</evidence>
<keyword evidence="6" id="KW-1185">Reference proteome</keyword>
<proteinExistence type="predicted"/>
<dbReference type="GeneID" id="81457174"/>
<dbReference type="InterPro" id="IPR018466">
    <property type="entry name" value="Kre9/Knh1-like_N"/>
</dbReference>